<comment type="caution">
    <text evidence="2">The sequence shown here is derived from an EMBL/GenBank/DDBJ whole genome shotgun (WGS) entry which is preliminary data.</text>
</comment>
<proteinExistence type="predicted"/>
<organism evidence="2 3">
    <name type="scientific">Asterophora parasitica</name>
    <dbReference type="NCBI Taxonomy" id="117018"/>
    <lineage>
        <taxon>Eukaryota</taxon>
        <taxon>Fungi</taxon>
        <taxon>Dikarya</taxon>
        <taxon>Basidiomycota</taxon>
        <taxon>Agaricomycotina</taxon>
        <taxon>Agaricomycetes</taxon>
        <taxon>Agaricomycetidae</taxon>
        <taxon>Agaricales</taxon>
        <taxon>Tricholomatineae</taxon>
        <taxon>Lyophyllaceae</taxon>
        <taxon>Asterophora</taxon>
    </lineage>
</organism>
<sequence length="123" mass="12305">MFSSSTRATLIALVASAVAVSAAPGLSVKVSGPAAVNGVDNLKVTTTVTNTGDEILRILNHPNSPLSKLPAETFTVTDASGASPAFTGIKAKYVPSAAIATGNDAVTVLAPGQSVEVEHNCKS</sequence>
<dbReference type="Gene3D" id="2.60.40.2970">
    <property type="match status" value="1"/>
</dbReference>
<name>A0A9P7FUD4_9AGAR</name>
<dbReference type="OrthoDB" id="412874at2759"/>
<evidence type="ECO:0000313" key="2">
    <source>
        <dbReference type="EMBL" id="KAG5635485.1"/>
    </source>
</evidence>
<evidence type="ECO:0000313" key="3">
    <source>
        <dbReference type="Proteomes" id="UP000775547"/>
    </source>
</evidence>
<accession>A0A9P7FUD4</accession>
<keyword evidence="1" id="KW-0732">Signal</keyword>
<feature type="signal peptide" evidence="1">
    <location>
        <begin position="1"/>
        <end position="22"/>
    </location>
</feature>
<dbReference type="EMBL" id="JABCKV010003247">
    <property type="protein sequence ID" value="KAG5635485.1"/>
    <property type="molecule type" value="Genomic_DNA"/>
</dbReference>
<feature type="chain" id="PRO_5040431617" evidence="1">
    <location>
        <begin position="23"/>
        <end position="123"/>
    </location>
</feature>
<gene>
    <name evidence="2" type="ORF">DXG03_005381</name>
</gene>
<reference evidence="2" key="2">
    <citation type="submission" date="2021-10" db="EMBL/GenBank/DDBJ databases">
        <title>Phylogenomics reveals ancestral predisposition of the termite-cultivated fungus Termitomyces towards a domesticated lifestyle.</title>
        <authorList>
            <person name="Auxier B."/>
            <person name="Grum-Grzhimaylo A."/>
            <person name="Cardenas M.E."/>
            <person name="Lodge J.D."/>
            <person name="Laessoe T."/>
            <person name="Pedersen O."/>
            <person name="Smith M.E."/>
            <person name="Kuyper T.W."/>
            <person name="Franco-Molano E.A."/>
            <person name="Baroni T.J."/>
            <person name="Aanen D.K."/>
        </authorList>
    </citation>
    <scope>NUCLEOTIDE SEQUENCE</scope>
    <source>
        <strain evidence="2">AP01</strain>
        <tissue evidence="2">Mycelium</tissue>
    </source>
</reference>
<evidence type="ECO:0000256" key="1">
    <source>
        <dbReference type="SAM" id="SignalP"/>
    </source>
</evidence>
<keyword evidence="3" id="KW-1185">Reference proteome</keyword>
<reference evidence="2" key="1">
    <citation type="submission" date="2020-07" db="EMBL/GenBank/DDBJ databases">
        <authorList>
            <person name="Nieuwenhuis M."/>
            <person name="Van De Peppel L.J.J."/>
        </authorList>
    </citation>
    <scope>NUCLEOTIDE SEQUENCE</scope>
    <source>
        <strain evidence="2">AP01</strain>
        <tissue evidence="2">Mycelium</tissue>
    </source>
</reference>
<protein>
    <submittedName>
        <fullName evidence="2">Uncharacterized protein</fullName>
    </submittedName>
</protein>
<dbReference type="AlphaFoldDB" id="A0A9P7FUD4"/>
<dbReference type="Proteomes" id="UP000775547">
    <property type="component" value="Unassembled WGS sequence"/>
</dbReference>